<evidence type="ECO:0000256" key="12">
    <source>
        <dbReference type="PROSITE-ProRule" id="PRU00182"/>
    </source>
</evidence>
<feature type="region of interest" description="Disordered" evidence="15">
    <location>
        <begin position="1"/>
        <end position="113"/>
    </location>
</feature>
<keyword evidence="4 11" id="KW-0645">Protease</keyword>
<dbReference type="InterPro" id="IPR002942">
    <property type="entry name" value="S4_RNA-bd"/>
</dbReference>
<dbReference type="GO" id="GO:0006508">
    <property type="term" value="P:proteolysis"/>
    <property type="evidence" value="ECO:0007669"/>
    <property type="project" value="UniProtKB-KW"/>
</dbReference>
<dbReference type="GO" id="GO:0005886">
    <property type="term" value="C:plasma membrane"/>
    <property type="evidence" value="ECO:0007669"/>
    <property type="project" value="UniProtKB-SubCell"/>
</dbReference>
<protein>
    <recommendedName>
        <fullName evidence="11">Lipoprotein signal peptidase</fullName>
        <ecNumber evidence="11">3.4.23.36</ecNumber>
    </recommendedName>
    <alternativeName>
        <fullName evidence="11">Prolipoprotein signal peptidase</fullName>
    </alternativeName>
    <alternativeName>
        <fullName evidence="11">Signal peptidase II</fullName>
        <shortName evidence="11">SPase II</shortName>
    </alternativeName>
</protein>
<dbReference type="PANTHER" id="PTHR33695:SF1">
    <property type="entry name" value="LIPOPROTEIN SIGNAL PEPTIDASE"/>
    <property type="match status" value="1"/>
</dbReference>
<feature type="active site" evidence="11">
    <location>
        <position position="249"/>
    </location>
</feature>
<keyword evidence="3 11" id="KW-1003">Cell membrane</keyword>
<evidence type="ECO:0000259" key="16">
    <source>
        <dbReference type="SMART" id="SM00363"/>
    </source>
</evidence>
<dbReference type="HAMAP" id="MF_00161">
    <property type="entry name" value="LspA"/>
    <property type="match status" value="1"/>
</dbReference>
<sequence>MAGEIGTGAAPAARDGDSVAQPAVVAELAPASSDPDEHPAITTDIAVATAHEETTDRNTRRCEDTGSQRIRRVVDNDAVDDQPLTNSGNADPHGADSPDADPDEVRSDGSTPGRRFSKVTAAVLGVALVVIGLDLLTKTIAVATLDPQRPVEIIGDVVTLRLVRNSGAAFSLASGYTWVLTVIALVVVSVIIRYSSRLKSWGWAIGLALVLGGAIGNLIDRIFRAPAPLQGHVVDFVSVGWFPVFNVADSAVVCGAILLVVLSALGFDYDGSRTGWAASRDRHAAEHTDTHGDNVEDGGPPMRESRVVPVPDGLDGMRVDAGVSRMLGLSRTVVATLAEDGDVLVDGVVVGKSHKLAAGTLLHVTLPEPDEPLRVEPTPVEDLEVIYHDSDIVVVDKPVGVAAHPSLGWSGPTVIGALAAAGFRISTSGAHERQGIVHRLDVGTSGVMVVAVSERAYTLMKRAFKQRTVHKGYHALVQGISTRRRAPSTHRSGVIGATTGSSR</sequence>
<dbReference type="PRINTS" id="PR00781">
    <property type="entry name" value="LIPOSIGPTASE"/>
</dbReference>
<evidence type="ECO:0000256" key="14">
    <source>
        <dbReference type="RuleBase" id="RU004181"/>
    </source>
</evidence>
<comment type="subcellular location">
    <subcellularLocation>
        <location evidence="11">Cell membrane</location>
        <topology evidence="11">Multi-pass membrane protein</topology>
    </subcellularLocation>
</comment>
<feature type="transmembrane region" description="Helical" evidence="11">
    <location>
        <begin position="116"/>
        <end position="136"/>
    </location>
</feature>
<keyword evidence="17" id="KW-0449">Lipoprotein</keyword>
<dbReference type="InterPro" id="IPR036986">
    <property type="entry name" value="S4_RNA-bd_sf"/>
</dbReference>
<feature type="compositionally biased region" description="Basic and acidic residues" evidence="15">
    <location>
        <begin position="280"/>
        <end position="294"/>
    </location>
</feature>
<evidence type="ECO:0000256" key="11">
    <source>
        <dbReference type="HAMAP-Rule" id="MF_00161"/>
    </source>
</evidence>
<dbReference type="EMBL" id="FNLM01000034">
    <property type="protein sequence ID" value="SDU40783.1"/>
    <property type="molecule type" value="Genomic_DNA"/>
</dbReference>
<keyword evidence="7 11" id="KW-0378">Hydrolase</keyword>
<dbReference type="GO" id="GO:0000455">
    <property type="term" value="P:enzyme-directed rRNA pseudouridine synthesis"/>
    <property type="evidence" value="ECO:0007669"/>
    <property type="project" value="UniProtKB-ARBA"/>
</dbReference>
<proteinExistence type="inferred from homology"/>
<evidence type="ECO:0000256" key="9">
    <source>
        <dbReference type="ARBA" id="ARBA00023136"/>
    </source>
</evidence>
<dbReference type="Proteomes" id="UP000183180">
    <property type="component" value="Unassembled WGS sequence"/>
</dbReference>
<feature type="transmembrane region" description="Helical" evidence="11">
    <location>
        <begin position="175"/>
        <end position="194"/>
    </location>
</feature>
<dbReference type="PROSITE" id="PS00855">
    <property type="entry name" value="SPASE_II"/>
    <property type="match status" value="1"/>
</dbReference>
<comment type="catalytic activity">
    <reaction evidence="11 13">
        <text>Release of signal peptides from bacterial membrane prolipoproteins. Hydrolyzes -Xaa-Yaa-Zaa-|-(S,diacylglyceryl)Cys-, in which Xaa is hydrophobic (preferably Leu), and Yaa (Ala or Ser) and Zaa (Gly or Ala) have small, neutral side chains.</text>
        <dbReference type="EC" id="3.4.23.36"/>
    </reaction>
</comment>
<evidence type="ECO:0000256" key="3">
    <source>
        <dbReference type="ARBA" id="ARBA00022475"/>
    </source>
</evidence>
<comment type="pathway">
    <text evidence="11">Protein modification; lipoprotein biosynthesis (signal peptide cleavage).</text>
</comment>
<dbReference type="SMART" id="SM00363">
    <property type="entry name" value="S4"/>
    <property type="match status" value="1"/>
</dbReference>
<evidence type="ECO:0000256" key="2">
    <source>
        <dbReference type="ARBA" id="ARBA00010876"/>
    </source>
</evidence>
<dbReference type="CDD" id="cd02869">
    <property type="entry name" value="PseudoU_synth_RluA_like"/>
    <property type="match status" value="1"/>
</dbReference>
<keyword evidence="12" id="KW-0694">RNA-binding</keyword>
<name>A0A1H2I9K1_9ACTN</name>
<dbReference type="Pfam" id="PF01252">
    <property type="entry name" value="Peptidase_A8"/>
    <property type="match status" value="1"/>
</dbReference>
<dbReference type="InterPro" id="IPR006145">
    <property type="entry name" value="PsdUridine_synth_RsuA/RluA"/>
</dbReference>
<comment type="similarity">
    <text evidence="1 11 14">Belongs to the peptidase A8 family.</text>
</comment>
<dbReference type="GO" id="GO:0003723">
    <property type="term" value="F:RNA binding"/>
    <property type="evidence" value="ECO:0007669"/>
    <property type="project" value="UniProtKB-KW"/>
</dbReference>
<dbReference type="PANTHER" id="PTHR33695">
    <property type="entry name" value="LIPOPROTEIN SIGNAL PEPTIDASE"/>
    <property type="match status" value="1"/>
</dbReference>
<keyword evidence="6 11" id="KW-0064">Aspartyl protease</keyword>
<dbReference type="GO" id="GO:0120159">
    <property type="term" value="F:rRNA pseudouridine synthase activity"/>
    <property type="evidence" value="ECO:0007669"/>
    <property type="project" value="UniProtKB-ARBA"/>
</dbReference>
<dbReference type="InterPro" id="IPR020103">
    <property type="entry name" value="PsdUridine_synth_cat_dom_sf"/>
</dbReference>
<dbReference type="Gene3D" id="3.10.290.10">
    <property type="entry name" value="RNA-binding S4 domain"/>
    <property type="match status" value="1"/>
</dbReference>
<evidence type="ECO:0000313" key="18">
    <source>
        <dbReference type="Proteomes" id="UP000183180"/>
    </source>
</evidence>
<dbReference type="UniPathway" id="UPA00665"/>
<feature type="transmembrane region" description="Helical" evidence="11">
    <location>
        <begin position="239"/>
        <end position="265"/>
    </location>
</feature>
<keyword evidence="8 11" id="KW-1133">Transmembrane helix</keyword>
<evidence type="ECO:0000313" key="17">
    <source>
        <dbReference type="EMBL" id="SDU40783.1"/>
    </source>
</evidence>
<feature type="domain" description="RNA-binding S4" evidence="16">
    <location>
        <begin position="317"/>
        <end position="381"/>
    </location>
</feature>
<comment type="similarity">
    <text evidence="2">Belongs to the pseudouridine synthase RluA family.</text>
</comment>
<keyword evidence="10" id="KW-0413">Isomerase</keyword>
<feature type="active site" evidence="11">
    <location>
        <position position="235"/>
    </location>
</feature>
<evidence type="ECO:0000256" key="5">
    <source>
        <dbReference type="ARBA" id="ARBA00022692"/>
    </source>
</evidence>
<keyword evidence="9 11" id="KW-0472">Membrane</keyword>
<evidence type="ECO:0000256" key="4">
    <source>
        <dbReference type="ARBA" id="ARBA00022670"/>
    </source>
</evidence>
<dbReference type="AlphaFoldDB" id="A0A1H2I9K1"/>
<comment type="function">
    <text evidence="11 13">This protein specifically catalyzes the removal of signal peptides from prolipoproteins.</text>
</comment>
<evidence type="ECO:0000256" key="7">
    <source>
        <dbReference type="ARBA" id="ARBA00022801"/>
    </source>
</evidence>
<evidence type="ECO:0000256" key="8">
    <source>
        <dbReference type="ARBA" id="ARBA00022989"/>
    </source>
</evidence>
<dbReference type="PROSITE" id="PS01129">
    <property type="entry name" value="PSI_RLU"/>
    <property type="match status" value="1"/>
</dbReference>
<dbReference type="GO" id="GO:0004190">
    <property type="term" value="F:aspartic-type endopeptidase activity"/>
    <property type="evidence" value="ECO:0007669"/>
    <property type="project" value="UniProtKB-UniRule"/>
</dbReference>
<organism evidence="17 18">
    <name type="scientific">Gordonia westfalica</name>
    <dbReference type="NCBI Taxonomy" id="158898"/>
    <lineage>
        <taxon>Bacteria</taxon>
        <taxon>Bacillati</taxon>
        <taxon>Actinomycetota</taxon>
        <taxon>Actinomycetes</taxon>
        <taxon>Mycobacteriales</taxon>
        <taxon>Gordoniaceae</taxon>
        <taxon>Gordonia</taxon>
    </lineage>
</organism>
<evidence type="ECO:0000256" key="1">
    <source>
        <dbReference type="ARBA" id="ARBA00006139"/>
    </source>
</evidence>
<keyword evidence="5 11" id="KW-0812">Transmembrane</keyword>
<dbReference type="Gene3D" id="3.30.2350.10">
    <property type="entry name" value="Pseudouridine synthase"/>
    <property type="match status" value="1"/>
</dbReference>
<feature type="transmembrane region" description="Helical" evidence="11">
    <location>
        <begin position="201"/>
        <end position="219"/>
    </location>
</feature>
<evidence type="ECO:0000256" key="15">
    <source>
        <dbReference type="SAM" id="MobiDB-lite"/>
    </source>
</evidence>
<dbReference type="STRING" id="158898.SAMN04488548_134970"/>
<reference evidence="17 18" key="1">
    <citation type="submission" date="2016-10" db="EMBL/GenBank/DDBJ databases">
        <authorList>
            <person name="de Groot N.N."/>
        </authorList>
    </citation>
    <scope>NUCLEOTIDE SEQUENCE [LARGE SCALE GENOMIC DNA]</scope>
    <source>
        <strain evidence="17 18">DSM 44215</strain>
    </source>
</reference>
<dbReference type="InterPro" id="IPR006224">
    <property type="entry name" value="PsdUridine_synth_RluA-like_CS"/>
</dbReference>
<gene>
    <name evidence="11" type="primary">lspA</name>
    <name evidence="17" type="ORF">SAMN04488548_134970</name>
</gene>
<dbReference type="InterPro" id="IPR001872">
    <property type="entry name" value="Peptidase_A8"/>
</dbReference>
<feature type="region of interest" description="Disordered" evidence="15">
    <location>
        <begin position="280"/>
        <end position="302"/>
    </location>
</feature>
<feature type="compositionally biased region" description="Basic and acidic residues" evidence="15">
    <location>
        <begin position="50"/>
        <end position="66"/>
    </location>
</feature>
<dbReference type="SUPFAM" id="SSF55174">
    <property type="entry name" value="Alpha-L RNA-binding motif"/>
    <property type="match status" value="1"/>
</dbReference>
<accession>A0A1H2I9K1</accession>
<dbReference type="NCBIfam" id="TIGR00077">
    <property type="entry name" value="lspA"/>
    <property type="match status" value="1"/>
</dbReference>
<evidence type="ECO:0000256" key="10">
    <source>
        <dbReference type="ARBA" id="ARBA00023235"/>
    </source>
</evidence>
<feature type="region of interest" description="Disordered" evidence="15">
    <location>
        <begin position="483"/>
        <end position="503"/>
    </location>
</feature>
<evidence type="ECO:0000256" key="13">
    <source>
        <dbReference type="RuleBase" id="RU000594"/>
    </source>
</evidence>
<dbReference type="Pfam" id="PF00849">
    <property type="entry name" value="PseudoU_synth_2"/>
    <property type="match status" value="1"/>
</dbReference>
<dbReference type="EC" id="3.4.23.36" evidence="11"/>
<dbReference type="PROSITE" id="PS50889">
    <property type="entry name" value="S4"/>
    <property type="match status" value="1"/>
</dbReference>
<dbReference type="SUPFAM" id="SSF55120">
    <property type="entry name" value="Pseudouridine synthase"/>
    <property type="match status" value="1"/>
</dbReference>
<evidence type="ECO:0000256" key="6">
    <source>
        <dbReference type="ARBA" id="ARBA00022750"/>
    </source>
</evidence>